<feature type="transmembrane region" description="Helical" evidence="11">
    <location>
        <begin position="92"/>
        <end position="112"/>
    </location>
</feature>
<feature type="transmembrane region" description="Helical" evidence="11">
    <location>
        <begin position="352"/>
        <end position="375"/>
    </location>
</feature>
<dbReference type="PANTHER" id="PTHR31187">
    <property type="match status" value="1"/>
</dbReference>
<keyword evidence="7 11" id="KW-0067">ATP-binding</keyword>
<dbReference type="InterPro" id="IPR004667">
    <property type="entry name" value="ADP_ATP_car_bac_type"/>
</dbReference>
<keyword evidence="3 11" id="KW-0813">Transport</keyword>
<comment type="caution">
    <text evidence="12">The sequence shown here is derived from an EMBL/GenBank/DDBJ whole genome shotgun (WGS) entry which is preliminary data.</text>
</comment>
<dbReference type="NCBIfam" id="TIGR00769">
    <property type="entry name" value="AAA"/>
    <property type="match status" value="1"/>
</dbReference>
<evidence type="ECO:0000256" key="3">
    <source>
        <dbReference type="ARBA" id="ARBA00022448"/>
    </source>
</evidence>
<evidence type="ECO:0000256" key="7">
    <source>
        <dbReference type="ARBA" id="ARBA00022840"/>
    </source>
</evidence>
<evidence type="ECO:0000256" key="2">
    <source>
        <dbReference type="ARBA" id="ARBA00007127"/>
    </source>
</evidence>
<reference evidence="12 13" key="1">
    <citation type="submission" date="2023-03" db="EMBL/GenBank/DDBJ databases">
        <title>Host association and intracellularity evolved multiple times independently in the Rickettsiales.</title>
        <authorList>
            <person name="Castelli M."/>
            <person name="Nardi T."/>
            <person name="Gammuto L."/>
            <person name="Bellinzona G."/>
            <person name="Sabaneyeva E."/>
            <person name="Potekhin A."/>
            <person name="Serra V."/>
            <person name="Petroni G."/>
            <person name="Sassera D."/>
        </authorList>
    </citation>
    <scope>NUCLEOTIDE SEQUENCE [LARGE SCALE GENOMIC DNA]</scope>
    <source>
        <strain evidence="12 13">Sr 2-6</strain>
    </source>
</reference>
<keyword evidence="6 11" id="KW-0547">Nucleotide-binding</keyword>
<evidence type="ECO:0000313" key="13">
    <source>
        <dbReference type="Proteomes" id="UP001291687"/>
    </source>
</evidence>
<dbReference type="PANTHER" id="PTHR31187:SF1">
    <property type="entry name" value="ADP,ATP CARRIER PROTEIN 1"/>
    <property type="match status" value="1"/>
</dbReference>
<evidence type="ECO:0000256" key="9">
    <source>
        <dbReference type="ARBA" id="ARBA00023136"/>
    </source>
</evidence>
<evidence type="ECO:0000256" key="10">
    <source>
        <dbReference type="ARBA" id="ARBA00024792"/>
    </source>
</evidence>
<feature type="transmembrane region" description="Helical" evidence="11">
    <location>
        <begin position="284"/>
        <end position="306"/>
    </location>
</feature>
<name>A0ABU5NCY3_9RICK</name>
<evidence type="ECO:0000256" key="11">
    <source>
        <dbReference type="RuleBase" id="RU363121"/>
    </source>
</evidence>
<keyword evidence="8 11" id="KW-1133">Transmembrane helix</keyword>
<feature type="transmembrane region" description="Helical" evidence="11">
    <location>
        <begin position="67"/>
        <end position="85"/>
    </location>
</feature>
<dbReference type="Pfam" id="PF03219">
    <property type="entry name" value="TLC"/>
    <property type="match status" value="1"/>
</dbReference>
<comment type="subcellular location">
    <subcellularLocation>
        <location evidence="1">Cell membrane</location>
        <topology evidence="1">Multi-pass membrane protein</topology>
    </subcellularLocation>
    <subcellularLocation>
        <location evidence="11">Membrane</location>
        <topology evidence="11">Multi-pass membrane protein</topology>
    </subcellularLocation>
</comment>
<evidence type="ECO:0000256" key="6">
    <source>
        <dbReference type="ARBA" id="ARBA00022741"/>
    </source>
</evidence>
<evidence type="ECO:0000256" key="4">
    <source>
        <dbReference type="ARBA" id="ARBA00022475"/>
    </source>
</evidence>
<feature type="transmembrane region" description="Helical" evidence="11">
    <location>
        <begin position="387"/>
        <end position="405"/>
    </location>
</feature>
<organism evidence="12 13">
    <name type="scientific">Candidatus Megaera venefica</name>
    <dbReference type="NCBI Taxonomy" id="2055910"/>
    <lineage>
        <taxon>Bacteria</taxon>
        <taxon>Pseudomonadati</taxon>
        <taxon>Pseudomonadota</taxon>
        <taxon>Alphaproteobacteria</taxon>
        <taxon>Rickettsiales</taxon>
        <taxon>Rickettsiaceae</taxon>
        <taxon>Candidatus Megaera</taxon>
    </lineage>
</organism>
<evidence type="ECO:0000256" key="5">
    <source>
        <dbReference type="ARBA" id="ARBA00022692"/>
    </source>
</evidence>
<evidence type="ECO:0000256" key="1">
    <source>
        <dbReference type="ARBA" id="ARBA00004651"/>
    </source>
</evidence>
<feature type="transmembrane region" description="Helical" evidence="11">
    <location>
        <begin position="326"/>
        <end position="345"/>
    </location>
</feature>
<feature type="transmembrane region" description="Helical" evidence="11">
    <location>
        <begin position="222"/>
        <end position="243"/>
    </location>
</feature>
<proteinExistence type="inferred from homology"/>
<comment type="function">
    <text evidence="10 11">Provides the rickettsial cell with host ATP in exchange for rickettsial ADP. This is an obligate exchange system. This energy acquiring activity is an important component of rickettsial parasitism.</text>
</comment>
<keyword evidence="4" id="KW-1003">Cell membrane</keyword>
<dbReference type="EMBL" id="JARJFB010000073">
    <property type="protein sequence ID" value="MEA0971038.1"/>
    <property type="molecule type" value="Genomic_DNA"/>
</dbReference>
<comment type="similarity">
    <text evidence="2 11">Belongs to the ADP/ATP translocase tlc family.</text>
</comment>
<keyword evidence="5 11" id="KW-0812">Transmembrane</keyword>
<evidence type="ECO:0000313" key="12">
    <source>
        <dbReference type="EMBL" id="MEA0971038.1"/>
    </source>
</evidence>
<keyword evidence="13" id="KW-1185">Reference proteome</keyword>
<dbReference type="RefSeq" id="WP_322776943.1">
    <property type="nucleotide sequence ID" value="NZ_JARJFB010000073.1"/>
</dbReference>
<evidence type="ECO:0000256" key="8">
    <source>
        <dbReference type="ARBA" id="ARBA00022989"/>
    </source>
</evidence>
<protein>
    <recommendedName>
        <fullName evidence="11">ADP,ATP carrier protein</fullName>
    </recommendedName>
</protein>
<gene>
    <name evidence="12" type="ORF">Megvenef_01009</name>
</gene>
<keyword evidence="9 11" id="KW-0472">Membrane</keyword>
<feature type="transmembrane region" description="Helical" evidence="11">
    <location>
        <begin position="468"/>
        <end position="487"/>
    </location>
</feature>
<feature type="transmembrane region" description="Helical" evidence="11">
    <location>
        <begin position="145"/>
        <end position="170"/>
    </location>
</feature>
<dbReference type="Proteomes" id="UP001291687">
    <property type="component" value="Unassembled WGS sequence"/>
</dbReference>
<sequence>MSDKEPKPFNKIRNIFWPIHRSELSKFVPISALMFCVIFNQNVLRILKDSILISEVSAEITSFSKVYVVTPMAAIFVIAYAKLINHLPIHKIFYYLAALFTGFYIIFAFIIYPNIDFFHMDRQTLAHLMENHPHLKWYIATIGNWSYVIFYSFSELWPNIFYILMFWQIANEITNTNEAKRFYTLFSLFGNSSLILVGFMMMNLSSDNSVINKLFTVSDSKITLIQVSVAMVTVASILSCLLVRYISKNFSSTYSNMPVGRIDKSTRPKMGIIESFKYIARSKYLWLMLICSASFGLSMNLVEAVWKAKIKELYPTVNSYAEFNSLYILWTGVAIMVMTIIGNNVMRKSSWFAAAVISPIIILITGTIFFILVVFDDHIMNFFDGAILMSPLALAVFVGAIQNILSKGSKYSILDTSSQMLYIPLDQELRTKGKAAVDVISPKIGKSASGLVQSMIFTILPMATYNSIAAPLMFIFIVVCVLWIYAIRKVYFEYQKIV</sequence>
<accession>A0ABU5NCY3</accession>
<feature type="transmembrane region" description="Helical" evidence="11">
    <location>
        <begin position="182"/>
        <end position="202"/>
    </location>
</feature>